<name>L2GSG6_VAVCU</name>
<sequence length="1034" mass="118324">MVYISYDNQSIKRCKIKGSTSKKAHEPSSNYFSSDISSELDISTFYSDLHHLHQFILNEKRGHALHGDDTIVYLHGEWDHDLYVPGMCIRIIECRCCGIGAPDDAGGNEGSSVYDRKIACNGSRRTRDKLGKKVFDITNTNRYLLLVETPTLPVTNLVSGMECPLQPLFNEKIEGLNFLYDDRRIILGKLFHVMLQCETSIDTLLNEHSLELYSSNLTESEAKKCILDELPKIIDFRKKIHGKNEEYIYSPLLQMKGIIDIVDNGVVEIKTGNFNTKDVAQVLLYYLISGIEPLFIYYLKSGSFFNVKIKHFDVVSVLNRRNAVAFVYFMWNSMQCNTSTGMNQASKKTHEMSTSQTKCDYIGNDSIEMNAIDDISASDSDLIGCDDARNEDCDDVTRFLDVQEFFTLRDFYTGILRLCKCRFSTSCRIIESILRMKGEKGLFLRRLMENIMTEEAHERKQCNKRLSCMFVGQTENILEVIPVTQMDERNCFDTAENVFLNVYDGRVLVTTAEIISNKNTLKLRLNHYYSFKLKDIRIEEKNSNLMLKSMWYSLLFIAIKSHLLSEEAVATFKKRENVVSTDKDMEQGGNELVAKFLCSSDDSTAVSGHVNGIITPSRAASSSLDKSLSIGSSMGIPRVYMDEFLSLNDGQKSALNRCLTTSEFCTIHGMPGTGKSKVIALLIKILLFYGRSVLMVCYTNLSISNVVKRLSYSYYRAGSIKQRSASSTDKEKNVFIDRTGHKSVKEWREYYDQPFVVSTCYNFRDPVFKERTFDYLIIDEASQQHILLSLIPISISRKFVLVGDPLQLYPLARSFRGISLLEFLGITCVLNRQYRMKRNIMRISNEMFYGGRMETCMGDDGELELIDINGRVSREHGARNSSNREEHADRAVCFDSDLFSDFLRKLNGFYGKAVSLNDIEKIVRIIDEKYDEHTTILCYFNATVEMVKQMDSRYRVSTIDKYQGCESDSIILLMYPFIDNMIMNSRERLNVALTRAKNRLIIICEKNRMKEIELFDTLQQTIAGTKREHGTAGK</sequence>
<proteinExistence type="inferred from homology"/>
<dbReference type="Gene3D" id="3.40.50.300">
    <property type="entry name" value="P-loop containing nucleotide triphosphate hydrolases"/>
    <property type="match status" value="2"/>
</dbReference>
<evidence type="ECO:0000259" key="6">
    <source>
        <dbReference type="Pfam" id="PF13086"/>
    </source>
</evidence>
<dbReference type="EMBL" id="GL877455">
    <property type="protein sequence ID" value="ELA46238.1"/>
    <property type="molecule type" value="Genomic_DNA"/>
</dbReference>
<reference evidence="9" key="1">
    <citation type="submission" date="2011-03" db="EMBL/GenBank/DDBJ databases">
        <title>The genome sequence of Vavraia culicis strain floridensis.</title>
        <authorList>
            <consortium name="The Broad Institute Genome Sequencing Platform"/>
            <person name="Cuomo C."/>
            <person name="Becnel J."/>
            <person name="Sanscrainte N."/>
            <person name="Young S.K."/>
            <person name="Zeng Q."/>
            <person name="Gargeya S."/>
            <person name="Fitzgerald M."/>
            <person name="Haas B."/>
            <person name="Abouelleil A."/>
            <person name="Alvarado L."/>
            <person name="Arachchi H.M."/>
            <person name="Berlin A."/>
            <person name="Chapman S.B."/>
            <person name="Gearin G."/>
            <person name="Goldberg J."/>
            <person name="Griggs A."/>
            <person name="Gujja S."/>
            <person name="Hansen M."/>
            <person name="Heiman D."/>
            <person name="Howarth C."/>
            <person name="Larimer J."/>
            <person name="Lui A."/>
            <person name="MacDonald P.J.P."/>
            <person name="McCowen C."/>
            <person name="Montmayeur A."/>
            <person name="Murphy C."/>
            <person name="Neiman D."/>
            <person name="Pearson M."/>
            <person name="Priest M."/>
            <person name="Roberts A."/>
            <person name="Saif S."/>
            <person name="Shea T."/>
            <person name="Sisk P."/>
            <person name="Stolte C."/>
            <person name="Sykes S."/>
            <person name="Wortman J."/>
            <person name="Nusbaum C."/>
            <person name="Birren B."/>
        </authorList>
    </citation>
    <scope>NUCLEOTIDE SEQUENCE [LARGE SCALE GENOMIC DNA]</scope>
    <source>
        <strain evidence="9">floridensis</strain>
    </source>
</reference>
<dbReference type="GeneID" id="19880148"/>
<evidence type="ECO:0000256" key="5">
    <source>
        <dbReference type="ARBA" id="ARBA00022840"/>
    </source>
</evidence>
<dbReference type="InterPro" id="IPR027417">
    <property type="entry name" value="P-loop_NTPase"/>
</dbReference>
<feature type="domain" description="DNA2/NAM7 helicase helicase" evidence="6">
    <location>
        <begin position="756"/>
        <end position="811"/>
    </location>
</feature>
<accession>L2GSG6</accession>
<dbReference type="SUPFAM" id="SSF52540">
    <property type="entry name" value="P-loop containing nucleoside triphosphate hydrolases"/>
    <property type="match status" value="1"/>
</dbReference>
<dbReference type="InterPro" id="IPR050534">
    <property type="entry name" value="Coronavir_polyprotein_1ab"/>
</dbReference>
<dbReference type="OrthoDB" id="6513042at2759"/>
<protein>
    <submittedName>
        <fullName evidence="8">Uncharacterized protein</fullName>
    </submittedName>
</protein>
<dbReference type="STRING" id="948595.L2GSG6"/>
<keyword evidence="9" id="KW-1185">Reference proteome</keyword>
<dbReference type="AlphaFoldDB" id="L2GSG6"/>
<comment type="similarity">
    <text evidence="1">Belongs to the DNA2/NAM7 helicase family.</text>
</comment>
<keyword evidence="4" id="KW-0347">Helicase</keyword>
<dbReference type="Pfam" id="PF13087">
    <property type="entry name" value="AAA_12"/>
    <property type="match status" value="1"/>
</dbReference>
<organism evidence="8 9">
    <name type="scientific">Vavraia culicis (isolate floridensis)</name>
    <name type="common">Microsporidian parasite</name>
    <dbReference type="NCBI Taxonomy" id="948595"/>
    <lineage>
        <taxon>Eukaryota</taxon>
        <taxon>Fungi</taxon>
        <taxon>Fungi incertae sedis</taxon>
        <taxon>Microsporidia</taxon>
        <taxon>Pleistophoridae</taxon>
        <taxon>Vavraia</taxon>
    </lineage>
</organism>
<feature type="domain" description="DNA2/NAM7 helicase helicase" evidence="6">
    <location>
        <begin position="647"/>
        <end position="721"/>
    </location>
</feature>
<dbReference type="GO" id="GO:0016787">
    <property type="term" value="F:hydrolase activity"/>
    <property type="evidence" value="ECO:0007669"/>
    <property type="project" value="UniProtKB-KW"/>
</dbReference>
<dbReference type="InterPro" id="IPR041677">
    <property type="entry name" value="DNA2/NAM7_AAA_11"/>
</dbReference>
<dbReference type="GO" id="GO:0005524">
    <property type="term" value="F:ATP binding"/>
    <property type="evidence" value="ECO:0007669"/>
    <property type="project" value="UniProtKB-KW"/>
</dbReference>
<evidence type="ECO:0000256" key="4">
    <source>
        <dbReference type="ARBA" id="ARBA00022806"/>
    </source>
</evidence>
<dbReference type="Proteomes" id="UP000011081">
    <property type="component" value="Unassembled WGS sequence"/>
</dbReference>
<dbReference type="GO" id="GO:0043139">
    <property type="term" value="F:5'-3' DNA helicase activity"/>
    <property type="evidence" value="ECO:0007669"/>
    <property type="project" value="TreeGrafter"/>
</dbReference>
<gene>
    <name evidence="8" type="ORF">VCUG_02284</name>
</gene>
<keyword evidence="5" id="KW-0067">ATP-binding</keyword>
<dbReference type="VEuPathDB" id="MicrosporidiaDB:VCUG_02284"/>
<keyword evidence="2" id="KW-0547">Nucleotide-binding</keyword>
<evidence type="ECO:0000256" key="2">
    <source>
        <dbReference type="ARBA" id="ARBA00022741"/>
    </source>
</evidence>
<dbReference type="InterPro" id="IPR041679">
    <property type="entry name" value="DNA2/NAM7-like_C"/>
</dbReference>
<dbReference type="RefSeq" id="XP_008075294.1">
    <property type="nucleotide sequence ID" value="XM_008077103.1"/>
</dbReference>
<evidence type="ECO:0000313" key="8">
    <source>
        <dbReference type="EMBL" id="ELA46238.1"/>
    </source>
</evidence>
<evidence type="ECO:0000256" key="3">
    <source>
        <dbReference type="ARBA" id="ARBA00022801"/>
    </source>
</evidence>
<dbReference type="HOGENOM" id="CLU_327609_0_0_1"/>
<feature type="domain" description="DNA2/NAM7 helicase-like C-terminal" evidence="7">
    <location>
        <begin position="827"/>
        <end position="1006"/>
    </location>
</feature>
<dbReference type="PANTHER" id="PTHR43788">
    <property type="entry name" value="DNA2/NAM7 HELICASE FAMILY MEMBER"/>
    <property type="match status" value="1"/>
</dbReference>
<evidence type="ECO:0000256" key="1">
    <source>
        <dbReference type="ARBA" id="ARBA00007913"/>
    </source>
</evidence>
<keyword evidence="3" id="KW-0378">Hydrolase</keyword>
<dbReference type="OMA" id="KYQGCES"/>
<dbReference type="PANTHER" id="PTHR43788:SF8">
    <property type="entry name" value="DNA-BINDING PROTEIN SMUBP-2"/>
    <property type="match status" value="1"/>
</dbReference>
<evidence type="ECO:0000313" key="9">
    <source>
        <dbReference type="Proteomes" id="UP000011081"/>
    </source>
</evidence>
<dbReference type="InParanoid" id="L2GSG6"/>
<evidence type="ECO:0000259" key="7">
    <source>
        <dbReference type="Pfam" id="PF13087"/>
    </source>
</evidence>
<dbReference type="Pfam" id="PF13086">
    <property type="entry name" value="AAA_11"/>
    <property type="match status" value="2"/>
</dbReference>